<sequence>MNIPLDQNQSPTEIAPLANPPQDHGIEWIFWGPNRLRAGWGIFAFLLIFGVLLALDIIFMRSVFHILPGAGAFTVRLGIISEVTQVLCVFLAAACMALIERRPVFYYGFQGSARLVRFFSGLFWGFLAIAVLVFTLWKAGFLAFDGLQLHGPAIWQFALGWGLVFLGTGFFEESLLRGYVQYAMTRGVGFWWGALLFSFLFGFTHGANPGESPAGLFAAGAIGLVFCISLWYTGSLWWAVGFHAAWDWGESYFFGTSDSGLLAQGHLFGEHPLGKILWSGGATGPEGSILALALIFLIAILMIAWWGRRVQSPFAGNGWAPAWVRQRRLVH</sequence>
<dbReference type="PANTHER" id="PTHR39430">
    <property type="entry name" value="MEMBRANE-ASSOCIATED PROTEASE-RELATED"/>
    <property type="match status" value="1"/>
</dbReference>
<feature type="transmembrane region" description="Helical" evidence="1">
    <location>
        <begin position="215"/>
        <end position="240"/>
    </location>
</feature>
<feature type="transmembrane region" description="Helical" evidence="1">
    <location>
        <begin position="153"/>
        <end position="171"/>
    </location>
</feature>
<dbReference type="OrthoDB" id="324900at2"/>
<keyword evidence="4" id="KW-1185">Reference proteome</keyword>
<accession>A0A841JP53</accession>
<dbReference type="EMBL" id="JACHEK010000001">
    <property type="protein sequence ID" value="MBB6142205.1"/>
    <property type="molecule type" value="Genomic_DNA"/>
</dbReference>
<reference evidence="3 4" key="1">
    <citation type="submission" date="2020-08" db="EMBL/GenBank/DDBJ databases">
        <title>Genomic Encyclopedia of Type Strains, Phase IV (KMG-IV): sequencing the most valuable type-strain genomes for metagenomic binning, comparative biology and taxonomic classification.</title>
        <authorList>
            <person name="Goeker M."/>
        </authorList>
    </citation>
    <scope>NUCLEOTIDE SEQUENCE [LARGE SCALE GENOMIC DNA]</scope>
    <source>
        <strain evidence="3 4">DSM 103733</strain>
    </source>
</reference>
<feature type="transmembrane region" description="Helical" evidence="1">
    <location>
        <begin position="183"/>
        <end position="203"/>
    </location>
</feature>
<comment type="caution">
    <text evidence="3">The sequence shown here is derived from an EMBL/GenBank/DDBJ whole genome shotgun (WGS) entry which is preliminary data.</text>
</comment>
<gene>
    <name evidence="3" type="ORF">HNQ77_000143</name>
</gene>
<evidence type="ECO:0000313" key="3">
    <source>
        <dbReference type="EMBL" id="MBB6142205.1"/>
    </source>
</evidence>
<dbReference type="Proteomes" id="UP000538666">
    <property type="component" value="Unassembled WGS sequence"/>
</dbReference>
<dbReference type="AlphaFoldDB" id="A0A841JP53"/>
<name>A0A841JP53_9BACT</name>
<feature type="transmembrane region" description="Helical" evidence="1">
    <location>
        <begin position="287"/>
        <end position="306"/>
    </location>
</feature>
<dbReference type="Pfam" id="PF02517">
    <property type="entry name" value="Rce1-like"/>
    <property type="match status" value="1"/>
</dbReference>
<dbReference type="GO" id="GO:0004175">
    <property type="term" value="F:endopeptidase activity"/>
    <property type="evidence" value="ECO:0007669"/>
    <property type="project" value="UniProtKB-ARBA"/>
</dbReference>
<dbReference type="GO" id="GO:0080120">
    <property type="term" value="P:CAAX-box protein maturation"/>
    <property type="evidence" value="ECO:0007669"/>
    <property type="project" value="UniProtKB-ARBA"/>
</dbReference>
<keyword evidence="1" id="KW-0472">Membrane</keyword>
<evidence type="ECO:0000313" key="4">
    <source>
        <dbReference type="Proteomes" id="UP000538666"/>
    </source>
</evidence>
<organism evidence="3 4">
    <name type="scientific">Silvibacterium bohemicum</name>
    <dbReference type="NCBI Taxonomy" id="1577686"/>
    <lineage>
        <taxon>Bacteria</taxon>
        <taxon>Pseudomonadati</taxon>
        <taxon>Acidobacteriota</taxon>
        <taxon>Terriglobia</taxon>
        <taxon>Terriglobales</taxon>
        <taxon>Acidobacteriaceae</taxon>
        <taxon>Silvibacterium</taxon>
    </lineage>
</organism>
<dbReference type="RefSeq" id="WP_050057467.1">
    <property type="nucleotide sequence ID" value="NZ_JACHEK010000001.1"/>
</dbReference>
<proteinExistence type="predicted"/>
<feature type="transmembrane region" description="Helical" evidence="1">
    <location>
        <begin position="79"/>
        <end position="99"/>
    </location>
</feature>
<feature type="transmembrane region" description="Helical" evidence="1">
    <location>
        <begin position="119"/>
        <end position="141"/>
    </location>
</feature>
<evidence type="ECO:0000256" key="1">
    <source>
        <dbReference type="SAM" id="Phobius"/>
    </source>
</evidence>
<dbReference type="InterPro" id="IPR003675">
    <property type="entry name" value="Rce1/LyrA-like_dom"/>
</dbReference>
<keyword evidence="1" id="KW-1133">Transmembrane helix</keyword>
<protein>
    <recommendedName>
        <fullName evidence="2">CAAX prenyl protease 2/Lysostaphin resistance protein A-like domain-containing protein</fullName>
    </recommendedName>
</protein>
<feature type="transmembrane region" description="Helical" evidence="1">
    <location>
        <begin position="38"/>
        <end position="59"/>
    </location>
</feature>
<dbReference type="PANTHER" id="PTHR39430:SF1">
    <property type="entry name" value="PROTEASE"/>
    <property type="match status" value="1"/>
</dbReference>
<evidence type="ECO:0000259" key="2">
    <source>
        <dbReference type="Pfam" id="PF02517"/>
    </source>
</evidence>
<keyword evidence="1" id="KW-0812">Transmembrane</keyword>
<feature type="domain" description="CAAX prenyl protease 2/Lysostaphin resistance protein A-like" evidence="2">
    <location>
        <begin position="156"/>
        <end position="248"/>
    </location>
</feature>